<feature type="binding site" evidence="12">
    <location>
        <position position="95"/>
    </location>
    <ligand>
        <name>Mg(2+)</name>
        <dbReference type="ChEBI" id="CHEBI:18420"/>
        <label>2</label>
    </ligand>
</feature>
<evidence type="ECO:0000256" key="10">
    <source>
        <dbReference type="ARBA" id="ARBA00023172"/>
    </source>
</evidence>
<keyword evidence="3 12" id="KW-0540">Nuclease</keyword>
<comment type="subcellular location">
    <subcellularLocation>
        <location evidence="12">Cytoplasm</location>
    </subcellularLocation>
</comment>
<dbReference type="Gene3D" id="3.30.420.10">
    <property type="entry name" value="Ribonuclease H-like superfamily/Ribonuclease H"/>
    <property type="match status" value="1"/>
</dbReference>
<accession>A0ABV3Y0N8</accession>
<sequence length="187" mass="19483">MCVLDAIVESQSRTTTVGGPSSAGALAMTVVLGVDPGLKRVGYSVLEQTPSGIGLRCAGLIVTGPEVPLGDRLVDIFASVDEIIREHRPDELVLERILFAKNVTSALLVAQAVGVIKLAGARYGLQASEIGANQVKLALSGDGHASKAQMKKMVVLMLGLDRAPEPADVSDAIAVAYAHLSGQWSRV</sequence>
<dbReference type="Pfam" id="PF02075">
    <property type="entry name" value="RuvC"/>
    <property type="match status" value="1"/>
</dbReference>
<evidence type="ECO:0000256" key="1">
    <source>
        <dbReference type="ARBA" id="ARBA00009518"/>
    </source>
</evidence>
<dbReference type="InterPro" id="IPR036397">
    <property type="entry name" value="RNaseH_sf"/>
</dbReference>
<evidence type="ECO:0000256" key="6">
    <source>
        <dbReference type="ARBA" id="ARBA00022763"/>
    </source>
</evidence>
<dbReference type="PANTHER" id="PTHR30194">
    <property type="entry name" value="CROSSOVER JUNCTION ENDODEOXYRIBONUCLEASE RUVC"/>
    <property type="match status" value="1"/>
</dbReference>
<dbReference type="HAMAP" id="MF_00034">
    <property type="entry name" value="RuvC"/>
    <property type="match status" value="1"/>
</dbReference>
<comment type="caution">
    <text evidence="14">The sequence shown here is derived from an EMBL/GenBank/DDBJ whole genome shotgun (WGS) entry which is preliminary data.</text>
</comment>
<dbReference type="InterPro" id="IPR020563">
    <property type="entry name" value="X-over_junc_endoDNase_Mg_BS"/>
</dbReference>
<evidence type="ECO:0000256" key="2">
    <source>
        <dbReference type="ARBA" id="ARBA00022490"/>
    </source>
</evidence>
<comment type="function">
    <text evidence="12">The RuvA-RuvB-RuvC complex processes Holliday junction (HJ) DNA during genetic recombination and DNA repair. Endonuclease that resolves HJ intermediates. Cleaves cruciform DNA by making single-stranded nicks across the HJ at symmetrical positions within the homologous arms, yielding a 5'-phosphate and a 3'-hydroxyl group; requires a central core of homology in the junction. The consensus cleavage sequence is 5'-(A/T)TT(C/G)-3'. Cleavage occurs on the 3'-side of the TT dinucleotide at the point of strand exchange. HJ branch migration catalyzed by RuvA-RuvB allows RuvC to scan DNA until it finds its consensus sequence, where it cleaves and resolves the cruciform DNA.</text>
</comment>
<dbReference type="EC" id="3.1.21.10" evidence="12 13"/>
<feature type="binding site" evidence="12">
    <location>
        <position position="168"/>
    </location>
    <ligand>
        <name>Mg(2+)</name>
        <dbReference type="ChEBI" id="CHEBI:18420"/>
        <label>1</label>
    </ligand>
</feature>
<evidence type="ECO:0000313" key="14">
    <source>
        <dbReference type="EMBL" id="MEX6429124.1"/>
    </source>
</evidence>
<comment type="catalytic activity">
    <reaction evidence="12">
        <text>Endonucleolytic cleavage at a junction such as a reciprocal single-stranded crossover between two homologous DNA duplexes (Holliday junction).</text>
        <dbReference type="EC" id="3.1.21.10"/>
    </reaction>
</comment>
<reference evidence="14 15" key="1">
    <citation type="submission" date="2024-07" db="EMBL/GenBank/DDBJ databases">
        <title>Draft Genome Sequence of Ferrimicrobium acidiphilum Strain YE2023, Isolated from a Pulp of Bioleach Reactor.</title>
        <authorList>
            <person name="Elkina Y.A."/>
            <person name="Bulaeva A.G."/>
            <person name="Beletsky A.V."/>
            <person name="Mardanov A.V."/>
        </authorList>
    </citation>
    <scope>NUCLEOTIDE SEQUENCE [LARGE SCALE GENOMIC DNA]</scope>
    <source>
        <strain evidence="14 15">YE2023</strain>
    </source>
</reference>
<evidence type="ECO:0000256" key="5">
    <source>
        <dbReference type="ARBA" id="ARBA00022759"/>
    </source>
</evidence>
<keyword evidence="15" id="KW-1185">Reference proteome</keyword>
<organism evidence="14 15">
    <name type="scientific">Ferrimicrobium acidiphilum</name>
    <dbReference type="NCBI Taxonomy" id="121039"/>
    <lineage>
        <taxon>Bacteria</taxon>
        <taxon>Bacillati</taxon>
        <taxon>Actinomycetota</taxon>
        <taxon>Acidimicrobiia</taxon>
        <taxon>Acidimicrobiales</taxon>
        <taxon>Acidimicrobiaceae</taxon>
        <taxon>Ferrimicrobium</taxon>
    </lineage>
</organism>
<dbReference type="NCBIfam" id="TIGR00228">
    <property type="entry name" value="ruvC"/>
    <property type="match status" value="1"/>
</dbReference>
<keyword evidence="4 12" id="KW-0479">Metal-binding</keyword>
<feature type="active site" evidence="12">
    <location>
        <position position="35"/>
    </location>
</feature>
<proteinExistence type="inferred from homology"/>
<keyword evidence="10 12" id="KW-0233">DNA recombination</keyword>
<dbReference type="RefSeq" id="WP_369084320.1">
    <property type="nucleotide sequence ID" value="NZ_JBFSHR010000011.1"/>
</dbReference>
<evidence type="ECO:0000256" key="12">
    <source>
        <dbReference type="HAMAP-Rule" id="MF_00034"/>
    </source>
</evidence>
<dbReference type="PROSITE" id="PS01321">
    <property type="entry name" value="RUVC"/>
    <property type="match status" value="1"/>
</dbReference>
<evidence type="ECO:0000256" key="4">
    <source>
        <dbReference type="ARBA" id="ARBA00022723"/>
    </source>
</evidence>
<keyword evidence="7 12" id="KW-0378">Hydrolase</keyword>
<keyword evidence="8 12" id="KW-0460">Magnesium</keyword>
<dbReference type="InterPro" id="IPR002176">
    <property type="entry name" value="X-over_junc_endoDNase_RuvC"/>
</dbReference>
<dbReference type="SUPFAM" id="SSF53098">
    <property type="entry name" value="Ribonuclease H-like"/>
    <property type="match status" value="1"/>
</dbReference>
<dbReference type="Proteomes" id="UP001560267">
    <property type="component" value="Unassembled WGS sequence"/>
</dbReference>
<comment type="subunit">
    <text evidence="12">Homodimer which binds Holliday junction (HJ) DNA. The HJ becomes 2-fold symmetrical on binding to RuvC with unstacked arms; it has a different conformation from HJ DNA in complex with RuvA. In the full resolvosome a probable DNA-RuvA(4)-RuvB(12)-RuvC(2) complex forms which resolves the HJ.</text>
</comment>
<dbReference type="InterPro" id="IPR012337">
    <property type="entry name" value="RNaseH-like_sf"/>
</dbReference>
<feature type="active site" evidence="12">
    <location>
        <position position="95"/>
    </location>
</feature>
<keyword evidence="9 12" id="KW-0238">DNA-binding</keyword>
<evidence type="ECO:0000313" key="15">
    <source>
        <dbReference type="Proteomes" id="UP001560267"/>
    </source>
</evidence>
<comment type="similarity">
    <text evidence="1 12">Belongs to the RuvC family.</text>
</comment>
<keyword evidence="5 12" id="KW-0255">Endonuclease</keyword>
<evidence type="ECO:0000256" key="11">
    <source>
        <dbReference type="ARBA" id="ARBA00023204"/>
    </source>
</evidence>
<gene>
    <name evidence="12 14" type="primary">ruvC</name>
    <name evidence="14" type="ORF">AB6A68_04645</name>
</gene>
<keyword evidence="2 12" id="KW-0963">Cytoplasm</keyword>
<keyword evidence="6 12" id="KW-0227">DNA damage</keyword>
<evidence type="ECO:0000256" key="13">
    <source>
        <dbReference type="NCBIfam" id="TIGR00228"/>
    </source>
</evidence>
<dbReference type="EMBL" id="JBFSHR010000011">
    <property type="protein sequence ID" value="MEX6429124.1"/>
    <property type="molecule type" value="Genomic_DNA"/>
</dbReference>
<dbReference type="PRINTS" id="PR00696">
    <property type="entry name" value="RSOLVASERUVC"/>
</dbReference>
<evidence type="ECO:0000256" key="9">
    <source>
        <dbReference type="ARBA" id="ARBA00023125"/>
    </source>
</evidence>
<evidence type="ECO:0000256" key="8">
    <source>
        <dbReference type="ARBA" id="ARBA00022842"/>
    </source>
</evidence>
<feature type="active site" evidence="12">
    <location>
        <position position="168"/>
    </location>
</feature>
<feature type="binding site" evidence="12">
    <location>
        <position position="35"/>
    </location>
    <ligand>
        <name>Mg(2+)</name>
        <dbReference type="ChEBI" id="CHEBI:18420"/>
        <label>1</label>
    </ligand>
</feature>
<comment type="cofactor">
    <cofactor evidence="12">
        <name>Mg(2+)</name>
        <dbReference type="ChEBI" id="CHEBI:18420"/>
    </cofactor>
    <text evidence="12">Binds 2 Mg(2+) ion per subunit.</text>
</comment>
<evidence type="ECO:0000256" key="7">
    <source>
        <dbReference type="ARBA" id="ARBA00022801"/>
    </source>
</evidence>
<evidence type="ECO:0000256" key="3">
    <source>
        <dbReference type="ARBA" id="ARBA00022722"/>
    </source>
</evidence>
<dbReference type="PANTHER" id="PTHR30194:SF3">
    <property type="entry name" value="CROSSOVER JUNCTION ENDODEOXYRIBONUCLEASE RUVC"/>
    <property type="match status" value="1"/>
</dbReference>
<name>A0ABV3Y0N8_9ACTN</name>
<dbReference type="CDD" id="cd16962">
    <property type="entry name" value="RuvC"/>
    <property type="match status" value="1"/>
</dbReference>
<protein>
    <recommendedName>
        <fullName evidence="12 13">Crossover junction endodeoxyribonuclease RuvC</fullName>
        <ecNumber evidence="12 13">3.1.21.10</ecNumber>
    </recommendedName>
    <alternativeName>
        <fullName evidence="12">Holliday junction nuclease RuvC</fullName>
    </alternativeName>
    <alternativeName>
        <fullName evidence="12">Holliday junction resolvase RuvC</fullName>
    </alternativeName>
</protein>
<keyword evidence="11 12" id="KW-0234">DNA repair</keyword>